<keyword evidence="2" id="KW-1185">Reference proteome</keyword>
<dbReference type="OrthoDB" id="9795766at2"/>
<accession>A0A0W0VEM3</accession>
<proteinExistence type="predicted"/>
<dbReference type="AlphaFoldDB" id="A0A0W0VEM3"/>
<sequence>MNTKEKFQAHMKIHAKIQKWGNSLALRVGGAMREIPHLKEGTDVDIEITKDGFTVTKSKKKKHFPFKESDLIKGLSPETAHADLLATPQPNEVEQ</sequence>
<dbReference type="PATRIC" id="fig|454.4.peg.2326"/>
<gene>
    <name evidence="1" type="ORF">Lisr_2132</name>
</gene>
<dbReference type="Gene3D" id="2.10.260.10">
    <property type="match status" value="1"/>
</dbReference>
<evidence type="ECO:0000313" key="1">
    <source>
        <dbReference type="EMBL" id="KTD18546.1"/>
    </source>
</evidence>
<dbReference type="RefSeq" id="WP_058502440.1">
    <property type="nucleotide sequence ID" value="NZ_CAAAJA010000086.1"/>
</dbReference>
<evidence type="ECO:0000313" key="2">
    <source>
        <dbReference type="Proteomes" id="UP000054761"/>
    </source>
</evidence>
<dbReference type="SUPFAM" id="SSF89447">
    <property type="entry name" value="AbrB/MazE/MraZ-like"/>
    <property type="match status" value="1"/>
</dbReference>
<reference evidence="1 2" key="1">
    <citation type="submission" date="2015-11" db="EMBL/GenBank/DDBJ databases">
        <title>Genomic analysis of 38 Legionella species identifies large and diverse effector repertoires.</title>
        <authorList>
            <person name="Burstein D."/>
            <person name="Amaro F."/>
            <person name="Zusman T."/>
            <person name="Lifshitz Z."/>
            <person name="Cohen O."/>
            <person name="Gilbert J.A."/>
            <person name="Pupko T."/>
            <person name="Shuman H.A."/>
            <person name="Segal G."/>
        </authorList>
    </citation>
    <scope>NUCLEOTIDE SEQUENCE [LARGE SCALE GENOMIC DNA]</scope>
    <source>
        <strain evidence="1 2">Bercovier 4</strain>
    </source>
</reference>
<evidence type="ECO:0008006" key="3">
    <source>
        <dbReference type="Google" id="ProtNLM"/>
    </source>
</evidence>
<dbReference type="Proteomes" id="UP000054761">
    <property type="component" value="Unassembled WGS sequence"/>
</dbReference>
<name>A0A0W0VEM3_9GAMM</name>
<dbReference type="InterPro" id="IPR037914">
    <property type="entry name" value="SpoVT-AbrB_sf"/>
</dbReference>
<protein>
    <recommendedName>
        <fullName evidence="3">Growth regulator</fullName>
    </recommendedName>
</protein>
<organism evidence="1 2">
    <name type="scientific">Legionella israelensis</name>
    <dbReference type="NCBI Taxonomy" id="454"/>
    <lineage>
        <taxon>Bacteria</taxon>
        <taxon>Pseudomonadati</taxon>
        <taxon>Pseudomonadota</taxon>
        <taxon>Gammaproteobacteria</taxon>
        <taxon>Legionellales</taxon>
        <taxon>Legionellaceae</taxon>
        <taxon>Legionella</taxon>
    </lineage>
</organism>
<dbReference type="EMBL" id="LNYH01000124">
    <property type="protein sequence ID" value="KTD18546.1"/>
    <property type="molecule type" value="Genomic_DNA"/>
</dbReference>
<comment type="caution">
    <text evidence="1">The sequence shown here is derived from an EMBL/GenBank/DDBJ whole genome shotgun (WGS) entry which is preliminary data.</text>
</comment>